<feature type="compositionally biased region" description="Basic and acidic residues" evidence="1">
    <location>
        <begin position="50"/>
        <end position="66"/>
    </location>
</feature>
<feature type="region of interest" description="Disordered" evidence="1">
    <location>
        <begin position="806"/>
        <end position="844"/>
    </location>
</feature>
<dbReference type="AlphaFoldDB" id="A0A2T2P235"/>
<name>A0A2T2P235_CORCC</name>
<sequence length="1038" mass="115954">MAIVGVSDNDEHGLVSSDMDRPTKRAVGIRGNRADSKRASISARRPSKSQKREAEGDIRLSRRDRFSTPVIHQFGGGTKEGLLEPEVFEDLSPPSVKDASHQQKPLLRTKHRPIWTAAGFSPEYQNSVRSSSSTLQRDDAIGTQGSETAQPSHSMSRLGDQPYTEHEKRRSLTSSDAEVRKRYRDLEELCTFREREEKLRVRKGKHKQLQAERLLDDQHRDIRGDGIGLVNPAKSHFAYAPHTKTEVNQVTKPLNSPTAQSSFHGASSEVEKNRRELVAIAAARYINEKRKLQGREAAVYQPSVVEYETRRHRRHESGVETGLGLPRHGEAWVKSRPPPKTYDLPVRSQRHSGLASPTRHDSSIESPLDHHSSERKRNLDIPETSNCSDSVHNSSLESLFVKKIVKGAVEVIQKGTKNNDMSSSRPIKTGVSTCASFETNHVSEFMVDSEEEPIKLPSSGDGEVSKMPSITVTSDLSTTQTKNISAGSVSEEIVKNRNDQGDQVEDENDLNSHSSEEMKQPSRGSEIETKTALKTAMNVVKGLLLRELFEYASSEAKDAIGGSVSSSSISNTESSSYSSVSPKASASQAPQRGKRMRSDDRDPGDGDDGSSDDSDDDERPKKKKEKGPQRAIRRLKCPFYQRQPEKYQKGACKGEGFTDLAKLKDHIKRRHTQPLKCVRCWSIMESAEQMSEHLQKDDICAKKPEPQDDRIRQQLLKQLDFKKAPYSKAKNVEEKWEIMFKELFPGETIPSPYEQQGISLQLERALSEALEEELTRELAPVLAPIMTRIKQLTPAIIERCRTKLMCDSPSSDEGSNRTLLSQTWKPSRKPRNKKQPLHSGNATASRCLAGGVDLMPTAEVLSSKSWGKQPQLNPLPGRSGGTHRLQGVTSMRDNGELIMPWLDSSRTTMNDRNSSVNNFVQIRNDGIESGSDSFLGTDVSSAIKEGSVLTNNTSVVASEPYNFADCWMPQSNMNIPYRQSFSNQELEFGLDGEGVPYGQYPDKQLGSAVTRDQGPSREWDHLTTETFEFPYFYTHRGL</sequence>
<feature type="compositionally biased region" description="Acidic residues" evidence="1">
    <location>
        <begin position="605"/>
        <end position="617"/>
    </location>
</feature>
<keyword evidence="3" id="KW-1185">Reference proteome</keyword>
<feature type="compositionally biased region" description="Basic and acidic residues" evidence="1">
    <location>
        <begin position="9"/>
        <end position="23"/>
    </location>
</feature>
<feature type="region of interest" description="Disordered" evidence="1">
    <location>
        <begin position="448"/>
        <end position="467"/>
    </location>
</feature>
<feature type="compositionally biased region" description="Low complexity" evidence="1">
    <location>
        <begin position="563"/>
        <end position="587"/>
    </location>
</feature>
<feature type="compositionally biased region" description="Basic and acidic residues" evidence="1">
    <location>
        <begin position="514"/>
        <end position="531"/>
    </location>
</feature>
<feature type="region of interest" description="Disordered" evidence="1">
    <location>
        <begin position="124"/>
        <end position="178"/>
    </location>
</feature>
<evidence type="ECO:0000313" key="3">
    <source>
        <dbReference type="Proteomes" id="UP000240883"/>
    </source>
</evidence>
<reference evidence="2 3" key="1">
    <citation type="journal article" date="2018" name="Front. Microbiol.">
        <title>Genome-Wide Analysis of Corynespora cassiicola Leaf Fall Disease Putative Effectors.</title>
        <authorList>
            <person name="Lopez D."/>
            <person name="Ribeiro S."/>
            <person name="Label P."/>
            <person name="Fumanal B."/>
            <person name="Venisse J.S."/>
            <person name="Kohler A."/>
            <person name="de Oliveira R.R."/>
            <person name="Labutti K."/>
            <person name="Lipzen A."/>
            <person name="Lail K."/>
            <person name="Bauer D."/>
            <person name="Ohm R.A."/>
            <person name="Barry K.W."/>
            <person name="Spatafora J."/>
            <person name="Grigoriev I.V."/>
            <person name="Martin F.M."/>
            <person name="Pujade-Renaud V."/>
        </authorList>
    </citation>
    <scope>NUCLEOTIDE SEQUENCE [LARGE SCALE GENOMIC DNA]</scope>
    <source>
        <strain evidence="2 3">Philippines</strain>
    </source>
</reference>
<feature type="compositionally biased region" description="Polar residues" evidence="1">
    <location>
        <begin position="124"/>
        <end position="135"/>
    </location>
</feature>
<accession>A0A2T2P235</accession>
<feature type="region of interest" description="Disordered" evidence="1">
    <location>
        <begin position="1"/>
        <end position="110"/>
    </location>
</feature>
<dbReference type="Proteomes" id="UP000240883">
    <property type="component" value="Unassembled WGS sequence"/>
</dbReference>
<feature type="compositionally biased region" description="Basic residues" evidence="1">
    <location>
        <begin position="621"/>
        <end position="635"/>
    </location>
</feature>
<gene>
    <name evidence="2" type="ORF">BS50DRAFT_569340</name>
</gene>
<evidence type="ECO:0008006" key="4">
    <source>
        <dbReference type="Google" id="ProtNLM"/>
    </source>
</evidence>
<dbReference type="PANTHER" id="PTHR38166">
    <property type="entry name" value="C2H2-TYPE DOMAIN-CONTAINING PROTEIN-RELATED"/>
    <property type="match status" value="1"/>
</dbReference>
<dbReference type="EMBL" id="KZ678130">
    <property type="protein sequence ID" value="PSN71693.1"/>
    <property type="molecule type" value="Genomic_DNA"/>
</dbReference>
<evidence type="ECO:0000256" key="1">
    <source>
        <dbReference type="SAM" id="MobiDB-lite"/>
    </source>
</evidence>
<feature type="region of interest" description="Disordered" evidence="1">
    <location>
        <begin position="557"/>
        <end position="635"/>
    </location>
</feature>
<feature type="compositionally biased region" description="Polar residues" evidence="1">
    <location>
        <begin position="808"/>
        <end position="825"/>
    </location>
</feature>
<feature type="region of interest" description="Disordered" evidence="1">
    <location>
        <begin position="475"/>
        <end position="531"/>
    </location>
</feature>
<dbReference type="PANTHER" id="PTHR38166:SF1">
    <property type="entry name" value="C2H2-TYPE DOMAIN-CONTAINING PROTEIN"/>
    <property type="match status" value="1"/>
</dbReference>
<feature type="compositionally biased region" description="Polar residues" evidence="1">
    <location>
        <begin position="143"/>
        <end position="155"/>
    </location>
</feature>
<dbReference type="OrthoDB" id="3799363at2759"/>
<feature type="region of interest" description="Disordered" evidence="1">
    <location>
        <begin position="310"/>
        <end position="390"/>
    </location>
</feature>
<organism evidence="2 3">
    <name type="scientific">Corynespora cassiicola Philippines</name>
    <dbReference type="NCBI Taxonomy" id="1448308"/>
    <lineage>
        <taxon>Eukaryota</taxon>
        <taxon>Fungi</taxon>
        <taxon>Dikarya</taxon>
        <taxon>Ascomycota</taxon>
        <taxon>Pezizomycotina</taxon>
        <taxon>Dothideomycetes</taxon>
        <taxon>Pleosporomycetidae</taxon>
        <taxon>Pleosporales</taxon>
        <taxon>Corynesporascaceae</taxon>
        <taxon>Corynespora</taxon>
    </lineage>
</organism>
<dbReference type="STRING" id="1448308.A0A2T2P235"/>
<feature type="region of interest" description="Disordered" evidence="1">
    <location>
        <begin position="862"/>
        <end position="884"/>
    </location>
</feature>
<proteinExistence type="predicted"/>
<feature type="compositionally biased region" description="Polar residues" evidence="1">
    <location>
        <begin position="475"/>
        <end position="488"/>
    </location>
</feature>
<feature type="compositionally biased region" description="Basic residues" evidence="1">
    <location>
        <begin position="826"/>
        <end position="836"/>
    </location>
</feature>
<feature type="compositionally biased region" description="Basic and acidic residues" evidence="1">
    <location>
        <begin position="358"/>
        <end position="380"/>
    </location>
</feature>
<evidence type="ECO:0000313" key="2">
    <source>
        <dbReference type="EMBL" id="PSN71693.1"/>
    </source>
</evidence>
<protein>
    <recommendedName>
        <fullName evidence="4">C2H2-type domain-containing protein</fullName>
    </recommendedName>
</protein>
<feature type="compositionally biased region" description="Polar residues" evidence="1">
    <location>
        <begin position="862"/>
        <end position="872"/>
    </location>
</feature>